<name>A0A4R2LST8_9BACE</name>
<evidence type="ECO:0000313" key="2">
    <source>
        <dbReference type="Proteomes" id="UP000295600"/>
    </source>
</evidence>
<dbReference type="AlphaFoldDB" id="A0A4R2LST8"/>
<protein>
    <submittedName>
        <fullName evidence="1">Uncharacterized protein</fullName>
    </submittedName>
</protein>
<evidence type="ECO:0000313" key="1">
    <source>
        <dbReference type="EMBL" id="TCO92566.1"/>
    </source>
</evidence>
<comment type="caution">
    <text evidence="1">The sequence shown here is derived from an EMBL/GenBank/DDBJ whole genome shotgun (WGS) entry which is preliminary data.</text>
</comment>
<organism evidence="1 2">
    <name type="scientific">Prevotella heparinolytica</name>
    <dbReference type="NCBI Taxonomy" id="28113"/>
    <lineage>
        <taxon>Bacteria</taxon>
        <taxon>Pseudomonadati</taxon>
        <taxon>Bacteroidota</taxon>
        <taxon>Bacteroidia</taxon>
        <taxon>Bacteroidales</taxon>
        <taxon>Bacteroidaceae</taxon>
        <taxon>Bacteroides</taxon>
    </lineage>
</organism>
<dbReference type="EMBL" id="SLXB01000009">
    <property type="protein sequence ID" value="TCO92566.1"/>
    <property type="molecule type" value="Genomic_DNA"/>
</dbReference>
<sequence length="35" mass="4063">MGHGTIWEINTTRLIGELMTTMWPVPLTSSPHQYY</sequence>
<proteinExistence type="predicted"/>
<dbReference type="Proteomes" id="UP000295600">
    <property type="component" value="Unassembled WGS sequence"/>
</dbReference>
<reference evidence="1 2" key="1">
    <citation type="submission" date="2019-03" db="EMBL/GenBank/DDBJ databases">
        <title>Genomic Encyclopedia of Type Strains, Phase IV (KMG-IV): sequencing the most valuable type-strain genomes for metagenomic binning, comparative biology and taxonomic classification.</title>
        <authorList>
            <person name="Goeker M."/>
        </authorList>
    </citation>
    <scope>NUCLEOTIDE SEQUENCE [LARGE SCALE GENOMIC DNA]</scope>
    <source>
        <strain evidence="1 2">DSM 23917</strain>
    </source>
</reference>
<accession>A0A4R2LST8</accession>
<gene>
    <name evidence="1" type="ORF">EV202_10918</name>
</gene>